<keyword evidence="2" id="KW-1185">Reference proteome</keyword>
<name>A0A5F0DA07_9MICO</name>
<sequence>MTWEVLFHESDRSVIETGELRAAGATWRSLKAAVDNGFLVRCRRGRYALPSTNRHILEAVRVGGRLGCISAAADMGVFALDSSSTHVHLDPNASRLRAPQDRFQRLTVANRNGIELHWDQLLASEDGTEYSIGLTDSLIQIFRCQQPRFALASLDNALHLRLLPSEAVVLIFAALPEDLQYLRAWVDARSESGQETVLRFIVHLAGFQFEIQVSISGVGRVDMVIEGCLVVEADSRQFHDGWDAHLRDRTRDCDLAGMTYMSYRAIHRDIFYHPERVVAAITGLLAVRNHFRTYVL</sequence>
<evidence type="ECO:0000313" key="2">
    <source>
        <dbReference type="Proteomes" id="UP000297654"/>
    </source>
</evidence>
<dbReference type="AlphaFoldDB" id="A0A5F0DA07"/>
<accession>A0A5F0DA07</accession>
<protein>
    <recommendedName>
        <fullName evidence="3">DUF559 domain-containing protein</fullName>
    </recommendedName>
</protein>
<comment type="caution">
    <text evidence="1">The sequence shown here is derived from an EMBL/GenBank/DDBJ whole genome shotgun (WGS) entry which is preliminary data.</text>
</comment>
<reference evidence="1 2" key="1">
    <citation type="submission" date="2019-03" db="EMBL/GenBank/DDBJ databases">
        <title>Genomics of glacier-inhabiting Cryobacterium strains.</title>
        <authorList>
            <person name="Liu Q."/>
            <person name="Xin Y.-H."/>
        </authorList>
    </citation>
    <scope>NUCLEOTIDE SEQUENCE [LARGE SCALE GENOMIC DNA]</scope>
    <source>
        <strain evidence="1 2">Hh15</strain>
    </source>
</reference>
<gene>
    <name evidence="1" type="ORF">E3O10_03060</name>
</gene>
<dbReference type="Proteomes" id="UP000297654">
    <property type="component" value="Unassembled WGS sequence"/>
</dbReference>
<proteinExistence type="predicted"/>
<evidence type="ECO:0000313" key="1">
    <source>
        <dbReference type="EMBL" id="TFB93268.1"/>
    </source>
</evidence>
<dbReference type="RefSeq" id="WP_134450315.1">
    <property type="nucleotide sequence ID" value="NZ_FOCN01000013.1"/>
</dbReference>
<dbReference type="EMBL" id="SOFF01000012">
    <property type="protein sequence ID" value="TFB93268.1"/>
    <property type="molecule type" value="Genomic_DNA"/>
</dbReference>
<evidence type="ECO:0008006" key="3">
    <source>
        <dbReference type="Google" id="ProtNLM"/>
    </source>
</evidence>
<organism evidence="1 2">
    <name type="scientific">Cryobacterium luteum</name>
    <dbReference type="NCBI Taxonomy" id="1424661"/>
    <lineage>
        <taxon>Bacteria</taxon>
        <taxon>Bacillati</taxon>
        <taxon>Actinomycetota</taxon>
        <taxon>Actinomycetes</taxon>
        <taxon>Micrococcales</taxon>
        <taxon>Microbacteriaceae</taxon>
        <taxon>Cryobacterium</taxon>
    </lineage>
</organism>
<dbReference type="OrthoDB" id="2594539at2"/>